<organism evidence="3 4">
    <name type="scientific">Mycteria americana</name>
    <name type="common">Wood stork</name>
    <dbReference type="NCBI Taxonomy" id="33587"/>
    <lineage>
        <taxon>Eukaryota</taxon>
        <taxon>Metazoa</taxon>
        <taxon>Chordata</taxon>
        <taxon>Craniata</taxon>
        <taxon>Vertebrata</taxon>
        <taxon>Euteleostomi</taxon>
        <taxon>Archelosauria</taxon>
        <taxon>Archosauria</taxon>
        <taxon>Dinosauria</taxon>
        <taxon>Saurischia</taxon>
        <taxon>Theropoda</taxon>
        <taxon>Coelurosauria</taxon>
        <taxon>Aves</taxon>
        <taxon>Neognathae</taxon>
        <taxon>Neoaves</taxon>
        <taxon>Aequornithes</taxon>
        <taxon>Ciconiiformes</taxon>
        <taxon>Ciconiidae</taxon>
        <taxon>Mycteria</taxon>
    </lineage>
</organism>
<feature type="region of interest" description="Disordered" evidence="1">
    <location>
        <begin position="66"/>
        <end position="85"/>
    </location>
</feature>
<feature type="domain" description="PH" evidence="2">
    <location>
        <begin position="86"/>
        <end position="216"/>
    </location>
</feature>
<reference evidence="3 4" key="1">
    <citation type="journal article" date="2023" name="J. Hered.">
        <title>Chromosome-level genome of the wood stork (Mycteria americana) provides insight into avian chromosome evolution.</title>
        <authorList>
            <person name="Flamio R. Jr."/>
            <person name="Ramstad K.M."/>
        </authorList>
    </citation>
    <scope>NUCLEOTIDE SEQUENCE [LARGE SCALE GENOMIC DNA]</scope>
    <source>
        <strain evidence="3">JAX WOST 10</strain>
    </source>
</reference>
<dbReference type="InterPro" id="IPR011993">
    <property type="entry name" value="PH-like_dom_sf"/>
</dbReference>
<dbReference type="SMART" id="SM00233">
    <property type="entry name" value="PH"/>
    <property type="match status" value="1"/>
</dbReference>
<gene>
    <name evidence="3" type="ORF">QYF61_010782</name>
</gene>
<accession>A0AAN7NM98</accession>
<dbReference type="AlphaFoldDB" id="A0AAN7NM98"/>
<dbReference type="Gene3D" id="2.30.29.30">
    <property type="entry name" value="Pleckstrin-homology domain (PH domain)/Phosphotyrosine-binding domain (PTB)"/>
    <property type="match status" value="1"/>
</dbReference>
<dbReference type="PROSITE" id="PS50003">
    <property type="entry name" value="PH_DOMAIN"/>
    <property type="match status" value="1"/>
</dbReference>
<evidence type="ECO:0000256" key="1">
    <source>
        <dbReference type="SAM" id="MobiDB-lite"/>
    </source>
</evidence>
<evidence type="ECO:0000259" key="2">
    <source>
        <dbReference type="PROSITE" id="PS50003"/>
    </source>
</evidence>
<dbReference type="InterPro" id="IPR001849">
    <property type="entry name" value="PH_domain"/>
</dbReference>
<name>A0AAN7NM98_MYCAM</name>
<evidence type="ECO:0000313" key="4">
    <source>
        <dbReference type="Proteomes" id="UP001333110"/>
    </source>
</evidence>
<dbReference type="Proteomes" id="UP001333110">
    <property type="component" value="Unassembled WGS sequence"/>
</dbReference>
<dbReference type="InterPro" id="IPR051707">
    <property type="entry name" value="PI-Interact_SigTrans_Reg"/>
</dbReference>
<dbReference type="Pfam" id="PF00169">
    <property type="entry name" value="PH"/>
    <property type="match status" value="1"/>
</dbReference>
<dbReference type="SUPFAM" id="SSF50729">
    <property type="entry name" value="PH domain-like"/>
    <property type="match status" value="1"/>
</dbReference>
<evidence type="ECO:0000313" key="3">
    <source>
        <dbReference type="EMBL" id="KAK4818320.1"/>
    </source>
</evidence>
<sequence>MGDNIDPACGSYIWVIKAWMTLAKLQNKIVPLGLETTCTCEKQAVITEVLLWTDDSYKIAGELPSPSMEEHNSSAETPPPSQGRHSAIKCGWLRKQGGFVKTWHTRWFVLKGDQLYYFKDEDETKPLPMLAYDYMIFIMHLVNSSWSSKLAFLSWLSKEGTIFLPGNRVIEHPCNEESPGKFLFEVVPGKNRVYDLWKKGQAAQEDYMDVIRLCRENIRRTKAQLELNLATAIKDNKKCFCKYISNKRRAKENLHPLLDVGET</sequence>
<dbReference type="EMBL" id="JAUNZN010000007">
    <property type="protein sequence ID" value="KAK4818320.1"/>
    <property type="molecule type" value="Genomic_DNA"/>
</dbReference>
<proteinExistence type="predicted"/>
<comment type="caution">
    <text evidence="3">The sequence shown here is derived from an EMBL/GenBank/DDBJ whole genome shotgun (WGS) entry which is preliminary data.</text>
</comment>
<dbReference type="PANTHER" id="PTHR14336">
    <property type="entry name" value="TANDEM PH DOMAIN CONTAINING PROTEIN"/>
    <property type="match status" value="1"/>
</dbReference>
<protein>
    <recommendedName>
        <fullName evidence="2">PH domain-containing protein</fullName>
    </recommendedName>
</protein>
<keyword evidence="4" id="KW-1185">Reference proteome</keyword>